<evidence type="ECO:0000256" key="5">
    <source>
        <dbReference type="ARBA" id="ARBA00022692"/>
    </source>
</evidence>
<feature type="transmembrane region" description="Helical" evidence="9">
    <location>
        <begin position="364"/>
        <end position="389"/>
    </location>
</feature>
<dbReference type="SUPFAM" id="SSF81345">
    <property type="entry name" value="ABC transporter involved in vitamin B12 uptake, BtuC"/>
    <property type="match status" value="1"/>
</dbReference>
<evidence type="ECO:0000256" key="1">
    <source>
        <dbReference type="ARBA" id="ARBA00004651"/>
    </source>
</evidence>
<organism evidence="10 11">
    <name type="scientific">Sinomonas halotolerans</name>
    <dbReference type="NCBI Taxonomy" id="1644133"/>
    <lineage>
        <taxon>Bacteria</taxon>
        <taxon>Bacillati</taxon>
        <taxon>Actinomycetota</taxon>
        <taxon>Actinomycetes</taxon>
        <taxon>Micrococcales</taxon>
        <taxon>Micrococcaceae</taxon>
        <taxon>Sinomonas</taxon>
    </lineage>
</organism>
<dbReference type="Proteomes" id="UP001422074">
    <property type="component" value="Unassembled WGS sequence"/>
</dbReference>
<comment type="caution">
    <text evidence="10">The sequence shown here is derived from an EMBL/GenBank/DDBJ whole genome shotgun (WGS) entry which is preliminary data.</text>
</comment>
<feature type="transmembrane region" description="Helical" evidence="9">
    <location>
        <begin position="111"/>
        <end position="132"/>
    </location>
</feature>
<dbReference type="Pfam" id="PF01032">
    <property type="entry name" value="FecCD"/>
    <property type="match status" value="1"/>
</dbReference>
<keyword evidence="3" id="KW-0813">Transport</keyword>
<feature type="compositionally biased region" description="Pro residues" evidence="8">
    <location>
        <begin position="25"/>
        <end position="38"/>
    </location>
</feature>
<comment type="similarity">
    <text evidence="2">Belongs to the binding-protein-dependent transport system permease family. FecCD subfamily.</text>
</comment>
<keyword evidence="5 9" id="KW-0812">Transmembrane</keyword>
<evidence type="ECO:0000256" key="2">
    <source>
        <dbReference type="ARBA" id="ARBA00007935"/>
    </source>
</evidence>
<accession>A0ABU9WZC9</accession>
<protein>
    <submittedName>
        <fullName evidence="10">Iron chelate uptake ABC transporter family permease subunit</fullName>
    </submittedName>
</protein>
<feature type="transmembrane region" description="Helical" evidence="9">
    <location>
        <begin position="144"/>
        <end position="166"/>
    </location>
</feature>
<evidence type="ECO:0000256" key="9">
    <source>
        <dbReference type="SAM" id="Phobius"/>
    </source>
</evidence>
<keyword evidence="6 9" id="KW-1133">Transmembrane helix</keyword>
<feature type="transmembrane region" description="Helical" evidence="9">
    <location>
        <begin position="173"/>
        <end position="190"/>
    </location>
</feature>
<keyword evidence="7 9" id="KW-0472">Membrane</keyword>
<feature type="transmembrane region" description="Helical" evidence="9">
    <location>
        <begin position="297"/>
        <end position="327"/>
    </location>
</feature>
<evidence type="ECO:0000256" key="6">
    <source>
        <dbReference type="ARBA" id="ARBA00022989"/>
    </source>
</evidence>
<reference evidence="10 11" key="1">
    <citation type="submission" date="2024-05" db="EMBL/GenBank/DDBJ databases">
        <title>Sinomonas sp. nov., isolated from a waste landfill.</title>
        <authorList>
            <person name="Zhao Y."/>
        </authorList>
    </citation>
    <scope>NUCLEOTIDE SEQUENCE [LARGE SCALE GENOMIC DNA]</scope>
    <source>
        <strain evidence="10 11">CCTCC AB2014300</strain>
    </source>
</reference>
<feature type="region of interest" description="Disordered" evidence="8">
    <location>
        <begin position="1"/>
        <end position="46"/>
    </location>
</feature>
<dbReference type="Gene3D" id="1.10.3470.10">
    <property type="entry name" value="ABC transporter involved in vitamin B12 uptake, BtuC"/>
    <property type="match status" value="1"/>
</dbReference>
<feature type="transmembrane region" description="Helical" evidence="9">
    <location>
        <begin position="205"/>
        <end position="226"/>
    </location>
</feature>
<proteinExistence type="inferred from homology"/>
<dbReference type="InterPro" id="IPR037294">
    <property type="entry name" value="ABC_BtuC-like"/>
</dbReference>
<gene>
    <name evidence="10" type="ORF">ABCQ75_08380</name>
</gene>
<feature type="transmembrane region" description="Helical" evidence="9">
    <location>
        <begin position="339"/>
        <end position="358"/>
    </location>
</feature>
<name>A0ABU9WZC9_9MICC</name>
<dbReference type="RefSeq" id="WP_345884653.1">
    <property type="nucleotide sequence ID" value="NZ_JBDFRB010000005.1"/>
</dbReference>
<dbReference type="InterPro" id="IPR000522">
    <property type="entry name" value="ABC_transptr_permease_BtuC"/>
</dbReference>
<evidence type="ECO:0000256" key="4">
    <source>
        <dbReference type="ARBA" id="ARBA00022475"/>
    </source>
</evidence>
<keyword evidence="11" id="KW-1185">Reference proteome</keyword>
<keyword evidence="4" id="KW-1003">Cell membrane</keyword>
<evidence type="ECO:0000256" key="3">
    <source>
        <dbReference type="ARBA" id="ARBA00022448"/>
    </source>
</evidence>
<evidence type="ECO:0000313" key="11">
    <source>
        <dbReference type="Proteomes" id="UP001422074"/>
    </source>
</evidence>
<dbReference type="EMBL" id="JBDFRB010000005">
    <property type="protein sequence ID" value="MEN2744558.1"/>
    <property type="molecule type" value="Genomic_DNA"/>
</dbReference>
<sequence>MSGPTTPSARVPGAPARSVSRTPRPGTPRPGAPGPGTPVPGASRTPSARRAPLAWLAAVVVLLTAANLLLGSYTVTVPDLIRIAAAEIAGDAAARIPGASFIVWEVKVPQALTALGAGAAFGMAGWLFQTLLRNPLASPDVIGISYGASAAAVALIVLAGAAGWAVPHAAVSAAAFAGALAVAGLIWFLAEGSASSASRGGRADARLVLVGIGLAAGLQALVGFLLTRTDVRYAHEALAWLNGSLASADWGRLGVLYAALAVLVPAALAAASPLSVLALGDDAARGLGLHAARARGWVVLAGVALAAAGTAATGPIAFVAFLAAPIARRLGARGSSARDLAAAGLTGCGIVLAAAFAADAFLPALLGGTTLPVGVVTGAIGAPVLLWLLTAVHRKEG</sequence>
<evidence type="ECO:0000256" key="8">
    <source>
        <dbReference type="SAM" id="MobiDB-lite"/>
    </source>
</evidence>
<evidence type="ECO:0000313" key="10">
    <source>
        <dbReference type="EMBL" id="MEN2744558.1"/>
    </source>
</evidence>
<comment type="subcellular location">
    <subcellularLocation>
        <location evidence="1">Cell membrane</location>
        <topology evidence="1">Multi-pass membrane protein</topology>
    </subcellularLocation>
</comment>
<feature type="transmembrane region" description="Helical" evidence="9">
    <location>
        <begin position="53"/>
        <end position="74"/>
    </location>
</feature>
<dbReference type="PANTHER" id="PTHR30472">
    <property type="entry name" value="FERRIC ENTEROBACTIN TRANSPORT SYSTEM PERMEASE PROTEIN"/>
    <property type="match status" value="1"/>
</dbReference>
<evidence type="ECO:0000256" key="7">
    <source>
        <dbReference type="ARBA" id="ARBA00023136"/>
    </source>
</evidence>
<dbReference type="PANTHER" id="PTHR30472:SF24">
    <property type="entry name" value="FERRIC ENTEROBACTIN TRANSPORT SYSTEM PERMEASE PROTEIN FEPG"/>
    <property type="match status" value="1"/>
</dbReference>
<feature type="transmembrane region" description="Helical" evidence="9">
    <location>
        <begin position="255"/>
        <end position="277"/>
    </location>
</feature>